<evidence type="ECO:0000313" key="3">
    <source>
        <dbReference type="Proteomes" id="UP000051931"/>
    </source>
</evidence>
<dbReference type="Gene3D" id="1.10.1740.10">
    <property type="match status" value="1"/>
</dbReference>
<sequence>MTEEKLIEQINAGNEVALKEIFQKYLPLVHSIGGHYYFKDLDTKDWEQEAFILCVESAKLYQAEKGRSFGNFFKMRLQNHAKNLLRYEFAKCRAKYLTYSYENLQELGLISEPSFNQPIIPSNLEFQQFIQRLSYLELIGLMSLLGIYDLEESSKKLNIELKILKRAQARVKRKMKSYFLTDSAKK</sequence>
<dbReference type="Pfam" id="PF04542">
    <property type="entry name" value="Sigma70_r2"/>
    <property type="match status" value="1"/>
</dbReference>
<dbReference type="InterPro" id="IPR007627">
    <property type="entry name" value="RNA_pol_sigma70_r2"/>
</dbReference>
<dbReference type="OrthoDB" id="1767844at2"/>
<evidence type="ECO:0000259" key="1">
    <source>
        <dbReference type="Pfam" id="PF04542"/>
    </source>
</evidence>
<dbReference type="EMBL" id="AZFB01000005">
    <property type="protein sequence ID" value="KRL63125.1"/>
    <property type="molecule type" value="Genomic_DNA"/>
</dbReference>
<protein>
    <submittedName>
        <fullName evidence="2">ComX</fullName>
    </submittedName>
</protein>
<dbReference type="GO" id="GO:0003700">
    <property type="term" value="F:DNA-binding transcription factor activity"/>
    <property type="evidence" value="ECO:0007669"/>
    <property type="project" value="InterPro"/>
</dbReference>
<dbReference type="GO" id="GO:0006352">
    <property type="term" value="P:DNA-templated transcription initiation"/>
    <property type="evidence" value="ECO:0007669"/>
    <property type="project" value="InterPro"/>
</dbReference>
<dbReference type="eggNOG" id="COG1595">
    <property type="taxonomic scope" value="Bacteria"/>
</dbReference>
<comment type="caution">
    <text evidence="2">The sequence shown here is derived from an EMBL/GenBank/DDBJ whole genome shotgun (WGS) entry which is preliminary data.</text>
</comment>
<dbReference type="SUPFAM" id="SSF88946">
    <property type="entry name" value="Sigma2 domain of RNA polymerase sigma factors"/>
    <property type="match status" value="1"/>
</dbReference>
<evidence type="ECO:0000313" key="2">
    <source>
        <dbReference type="EMBL" id="KRL63125.1"/>
    </source>
</evidence>
<dbReference type="AlphaFoldDB" id="A0A0R1S9L9"/>
<reference evidence="2 3" key="1">
    <citation type="journal article" date="2015" name="Genome Announc.">
        <title>Expanding the biotechnology potential of lactobacilli through comparative genomics of 213 strains and associated genera.</title>
        <authorList>
            <person name="Sun Z."/>
            <person name="Harris H.M."/>
            <person name="McCann A."/>
            <person name="Guo C."/>
            <person name="Argimon S."/>
            <person name="Zhang W."/>
            <person name="Yang X."/>
            <person name="Jeffery I.B."/>
            <person name="Cooney J.C."/>
            <person name="Kagawa T.F."/>
            <person name="Liu W."/>
            <person name="Song Y."/>
            <person name="Salvetti E."/>
            <person name="Wrobel A."/>
            <person name="Rasinkangas P."/>
            <person name="Parkhill J."/>
            <person name="Rea M.C."/>
            <person name="O'Sullivan O."/>
            <person name="Ritari J."/>
            <person name="Douillard F.P."/>
            <person name="Paul Ross R."/>
            <person name="Yang R."/>
            <person name="Briner A.E."/>
            <person name="Felis G.E."/>
            <person name="de Vos W.M."/>
            <person name="Barrangou R."/>
            <person name="Klaenhammer T.R."/>
            <person name="Caufield P.W."/>
            <person name="Cui Y."/>
            <person name="Zhang H."/>
            <person name="O'Toole P.W."/>
        </authorList>
    </citation>
    <scope>NUCLEOTIDE SEQUENCE [LARGE SCALE GENOMIC DNA]</scope>
    <source>
        <strain evidence="2 3">DSM 15354</strain>
    </source>
</reference>
<name>A0A0R1S9L9_9LACO</name>
<dbReference type="RefSeq" id="WP_034538436.1">
    <property type="nucleotide sequence ID" value="NZ_AZFB01000005.1"/>
</dbReference>
<keyword evidence="3" id="KW-1185">Reference proteome</keyword>
<dbReference type="Proteomes" id="UP000051931">
    <property type="component" value="Unassembled WGS sequence"/>
</dbReference>
<feature type="domain" description="RNA polymerase sigma-70 region 2" evidence="1">
    <location>
        <begin position="21"/>
        <end position="86"/>
    </location>
</feature>
<dbReference type="InterPro" id="IPR013325">
    <property type="entry name" value="RNA_pol_sigma_r2"/>
</dbReference>
<accession>A0A0R1S9L9</accession>
<gene>
    <name evidence="2" type="ORF">FC23_GL001064</name>
</gene>
<proteinExistence type="predicted"/>
<dbReference type="STRING" id="1122152.GCA_000425905_00791"/>
<dbReference type="PATRIC" id="fig|1122152.4.peg.1094"/>
<organism evidence="2 3">
    <name type="scientific">Lactobacillus psittaci DSM 15354</name>
    <dbReference type="NCBI Taxonomy" id="1122152"/>
    <lineage>
        <taxon>Bacteria</taxon>
        <taxon>Bacillati</taxon>
        <taxon>Bacillota</taxon>
        <taxon>Bacilli</taxon>
        <taxon>Lactobacillales</taxon>
        <taxon>Lactobacillaceae</taxon>
        <taxon>Lactobacillus</taxon>
    </lineage>
</organism>